<evidence type="ECO:0000313" key="1">
    <source>
        <dbReference type="EMBL" id="CUA82065.1"/>
    </source>
</evidence>
<gene>
    <name evidence="1" type="ORF">Ga0061063_0920</name>
</gene>
<accession>A0A0K6GTK9</accession>
<reference evidence="2" key="1">
    <citation type="submission" date="2015-08" db="EMBL/GenBank/DDBJ databases">
        <authorList>
            <person name="Varghese N."/>
        </authorList>
    </citation>
    <scope>NUCLEOTIDE SEQUENCE [LARGE SCALE GENOMIC DNA]</scope>
    <source>
        <strain evidence="2">DSM 17901</strain>
    </source>
</reference>
<dbReference type="RefSeq" id="WP_055433444.1">
    <property type="nucleotide sequence ID" value="NZ_CYHA01000002.1"/>
</dbReference>
<evidence type="ECO:0000313" key="2">
    <source>
        <dbReference type="Proteomes" id="UP000243535"/>
    </source>
</evidence>
<dbReference type="AlphaFoldDB" id="A0A0K6GTK9"/>
<proteinExistence type="predicted"/>
<organism evidence="1 2">
    <name type="scientific">Gulbenkiania indica</name>
    <dbReference type="NCBI Taxonomy" id="375574"/>
    <lineage>
        <taxon>Bacteria</taxon>
        <taxon>Pseudomonadati</taxon>
        <taxon>Pseudomonadota</taxon>
        <taxon>Betaproteobacteria</taxon>
        <taxon>Neisseriales</taxon>
        <taxon>Chromobacteriaceae</taxon>
        <taxon>Gulbenkiania</taxon>
    </lineage>
</organism>
<dbReference type="EMBL" id="CYHA01000002">
    <property type="protein sequence ID" value="CUA82065.1"/>
    <property type="molecule type" value="Genomic_DNA"/>
</dbReference>
<sequence length="60" mass="6523">MAKVLRALAHLFPAPVQPIGFFATRDEATAYARRELGHLGKRIAVVNHLDGYAVYCVGGL</sequence>
<protein>
    <submittedName>
        <fullName evidence="1">Uncharacterized protein</fullName>
    </submittedName>
</protein>
<keyword evidence="2" id="KW-1185">Reference proteome</keyword>
<name>A0A0K6GTK9_9NEIS</name>
<dbReference type="Proteomes" id="UP000243535">
    <property type="component" value="Unassembled WGS sequence"/>
</dbReference>